<evidence type="ECO:0000313" key="1">
    <source>
        <dbReference type="EMBL" id="QEM11578.1"/>
    </source>
</evidence>
<evidence type="ECO:0000313" key="2">
    <source>
        <dbReference type="Proteomes" id="UP000251402"/>
    </source>
</evidence>
<dbReference type="AlphaFoldDB" id="A0A5C1I2J8"/>
<dbReference type="Gene3D" id="2.60.120.260">
    <property type="entry name" value="Galactose-binding domain-like"/>
    <property type="match status" value="1"/>
</dbReference>
<gene>
    <name evidence="1" type="ORF">DEO27_016610</name>
</gene>
<proteinExistence type="predicted"/>
<name>A0A5C1I2J8_9SPHI</name>
<dbReference type="InterPro" id="IPR014756">
    <property type="entry name" value="Ig_E-set"/>
</dbReference>
<protein>
    <submittedName>
        <fullName evidence="1">Uncharacterized protein</fullName>
    </submittedName>
</protein>
<dbReference type="OrthoDB" id="660167at2"/>
<dbReference type="InterPro" id="IPR013783">
    <property type="entry name" value="Ig-like_fold"/>
</dbReference>
<dbReference type="KEGG" id="mrub:DEO27_016610"/>
<keyword evidence="2" id="KW-1185">Reference proteome</keyword>
<organism evidence="1 2">
    <name type="scientific">Mucilaginibacter rubeus</name>
    <dbReference type="NCBI Taxonomy" id="2027860"/>
    <lineage>
        <taxon>Bacteria</taxon>
        <taxon>Pseudomonadati</taxon>
        <taxon>Bacteroidota</taxon>
        <taxon>Sphingobacteriia</taxon>
        <taxon>Sphingobacteriales</taxon>
        <taxon>Sphingobacteriaceae</taxon>
        <taxon>Mucilaginibacter</taxon>
    </lineage>
</organism>
<dbReference type="EMBL" id="CP043450">
    <property type="protein sequence ID" value="QEM11578.1"/>
    <property type="molecule type" value="Genomic_DNA"/>
</dbReference>
<sequence length="393" mass="41854">MYLNNQTMKKIFQQSKTYYWMLSVLMVFGMASCRKYNDRGTGGTGAPKITRVRYISKTDTIKNVSHPVNLDSANVYDDIKLVKFDSTVTQGRLNTQYAIIGENLLNTTHVYFNGTEVYFNPALVSDKTIIVTIGSNVPFGPSQSNKLTVVTTQGKVDYDFSIAQPPPVITTFAPLAAGAGDIVTITGSVFNDVISVKFDDTPAEIVGTPTATEIKVKVPAGIVQAYVYVTTAGGTTKSAASFGFKYLIYGDDLTLYWGGNGGGYDGYGSTRDYASTAHVKRGTHAIAVNVDNGYGALQLGYGGATLNVAASGLTSIKVSIYGGANFKTGDRVQLVVNGGYDKAVPLTIVPGAYTDFTIPLSSLGNPSTISEITFQTLGVAAPATFYVDDLGFI</sequence>
<dbReference type="Proteomes" id="UP000251402">
    <property type="component" value="Chromosome"/>
</dbReference>
<accession>A0A5C1I2J8</accession>
<dbReference type="SUPFAM" id="SSF81296">
    <property type="entry name" value="E set domains"/>
    <property type="match status" value="1"/>
</dbReference>
<reference evidence="1" key="1">
    <citation type="submission" date="2019-08" db="EMBL/GenBank/DDBJ databases">
        <title>Comparative genome analysis confer to the adaptation heavy metal polluted environment.</title>
        <authorList>
            <person name="Li Y."/>
        </authorList>
    </citation>
    <scope>NUCLEOTIDE SEQUENCE [LARGE SCALE GENOMIC DNA]</scope>
    <source>
        <strain evidence="1">P1</strain>
    </source>
</reference>
<dbReference type="Gene3D" id="2.60.40.10">
    <property type="entry name" value="Immunoglobulins"/>
    <property type="match status" value="2"/>
</dbReference>